<dbReference type="EMBL" id="JAVXUO010001606">
    <property type="protein sequence ID" value="KAK2980703.1"/>
    <property type="molecule type" value="Genomic_DNA"/>
</dbReference>
<evidence type="ECO:0000256" key="2">
    <source>
        <dbReference type="ARBA" id="ARBA00023004"/>
    </source>
</evidence>
<accession>A0AA88R1P6</accession>
<evidence type="ECO:0000313" key="4">
    <source>
        <dbReference type="EMBL" id="KAK2980703.1"/>
    </source>
</evidence>
<name>A0AA88R1P6_9ASTE</name>
<dbReference type="Pfam" id="PF14226">
    <property type="entry name" value="DIOX_N"/>
    <property type="match status" value="1"/>
</dbReference>
<evidence type="ECO:0000256" key="1">
    <source>
        <dbReference type="ARBA" id="ARBA00022723"/>
    </source>
</evidence>
<keyword evidence="2" id="KW-0408">Iron</keyword>
<reference evidence="4" key="1">
    <citation type="submission" date="2022-12" db="EMBL/GenBank/DDBJ databases">
        <title>Draft genome assemblies for two species of Escallonia (Escalloniales).</title>
        <authorList>
            <person name="Chanderbali A."/>
            <person name="Dervinis C."/>
            <person name="Anghel I."/>
            <person name="Soltis D."/>
            <person name="Soltis P."/>
            <person name="Zapata F."/>
        </authorList>
    </citation>
    <scope>NUCLEOTIDE SEQUENCE</scope>
    <source>
        <strain evidence="4">UCBG92.1500</strain>
        <tissue evidence="4">Leaf</tissue>
    </source>
</reference>
<comment type="caution">
    <text evidence="4">The sequence shown here is derived from an EMBL/GenBank/DDBJ whole genome shotgun (WGS) entry which is preliminary data.</text>
</comment>
<dbReference type="InterPro" id="IPR050231">
    <property type="entry name" value="Iron_ascorbate_oxido_reductase"/>
</dbReference>
<dbReference type="InterPro" id="IPR026992">
    <property type="entry name" value="DIOX_N"/>
</dbReference>
<gene>
    <name evidence="4" type="ORF">RJ640_001275</name>
</gene>
<dbReference type="Gene3D" id="2.60.120.330">
    <property type="entry name" value="B-lactam Antibiotic, Isopenicillin N Synthase, Chain"/>
    <property type="match status" value="1"/>
</dbReference>
<dbReference type="GO" id="GO:0046872">
    <property type="term" value="F:metal ion binding"/>
    <property type="evidence" value="ECO:0007669"/>
    <property type="project" value="UniProtKB-KW"/>
</dbReference>
<feature type="domain" description="Non-haem dioxygenase N-terminal" evidence="3">
    <location>
        <begin position="40"/>
        <end position="101"/>
    </location>
</feature>
<proteinExistence type="predicted"/>
<keyword evidence="1" id="KW-0479">Metal-binding</keyword>
<sequence>MEVERVQALAHGNLHELPEKFIRPAHERPENTRAIEGVTVPVVSLSLPHDDLVDEVSKACSEWGFFLVTDHGISSALIQRLQEVGKEFFELPQGKKESCRDFIGQNQKFITFLHCISIPHPAICTPVNALLKKPKHGNRATV</sequence>
<dbReference type="AlphaFoldDB" id="A0AA88R1P6"/>
<protein>
    <recommendedName>
        <fullName evidence="3">Non-haem dioxygenase N-terminal domain-containing protein</fullName>
    </recommendedName>
</protein>
<dbReference type="InterPro" id="IPR027443">
    <property type="entry name" value="IPNS-like_sf"/>
</dbReference>
<evidence type="ECO:0000259" key="3">
    <source>
        <dbReference type="Pfam" id="PF14226"/>
    </source>
</evidence>
<keyword evidence="5" id="KW-1185">Reference proteome</keyword>
<dbReference type="PANTHER" id="PTHR47990">
    <property type="entry name" value="2-OXOGLUTARATE (2OG) AND FE(II)-DEPENDENT OXYGENASE SUPERFAMILY PROTEIN-RELATED"/>
    <property type="match status" value="1"/>
</dbReference>
<dbReference type="SUPFAM" id="SSF51197">
    <property type="entry name" value="Clavaminate synthase-like"/>
    <property type="match status" value="1"/>
</dbReference>
<dbReference type="Proteomes" id="UP001187471">
    <property type="component" value="Unassembled WGS sequence"/>
</dbReference>
<evidence type="ECO:0000313" key="5">
    <source>
        <dbReference type="Proteomes" id="UP001187471"/>
    </source>
</evidence>
<organism evidence="4 5">
    <name type="scientific">Escallonia rubra</name>
    <dbReference type="NCBI Taxonomy" id="112253"/>
    <lineage>
        <taxon>Eukaryota</taxon>
        <taxon>Viridiplantae</taxon>
        <taxon>Streptophyta</taxon>
        <taxon>Embryophyta</taxon>
        <taxon>Tracheophyta</taxon>
        <taxon>Spermatophyta</taxon>
        <taxon>Magnoliopsida</taxon>
        <taxon>eudicotyledons</taxon>
        <taxon>Gunneridae</taxon>
        <taxon>Pentapetalae</taxon>
        <taxon>asterids</taxon>
        <taxon>campanulids</taxon>
        <taxon>Escalloniales</taxon>
        <taxon>Escalloniaceae</taxon>
        <taxon>Escallonia</taxon>
    </lineage>
</organism>